<gene>
    <name evidence="1" type="ORF">E4T82_07310</name>
</gene>
<comment type="caution">
    <text evidence="1">The sequence shown here is derived from an EMBL/GenBank/DDBJ whole genome shotgun (WGS) entry which is preliminary data.</text>
</comment>
<organism evidence="1 2">
    <name type="scientific">Streptococcus cuniculi</name>
    <dbReference type="NCBI Taxonomy" id="1432788"/>
    <lineage>
        <taxon>Bacteria</taxon>
        <taxon>Bacillati</taxon>
        <taxon>Bacillota</taxon>
        <taxon>Bacilli</taxon>
        <taxon>Lactobacillales</taxon>
        <taxon>Streptococcaceae</taxon>
        <taxon>Streptococcus</taxon>
    </lineage>
</organism>
<sequence>MNEILEFLINVRDDREYWKIKHTLSNCAFINRHTLSFQKAKYRKIFLVLKKSNPFFLVTLFHC</sequence>
<proteinExistence type="predicted"/>
<protein>
    <submittedName>
        <fullName evidence="1">Uncharacterized protein</fullName>
    </submittedName>
</protein>
<dbReference type="EMBL" id="SPPD01000009">
    <property type="protein sequence ID" value="TFU97622.1"/>
    <property type="molecule type" value="Genomic_DNA"/>
</dbReference>
<dbReference type="Proteomes" id="UP000297253">
    <property type="component" value="Unassembled WGS sequence"/>
</dbReference>
<dbReference type="OrthoDB" id="9815086at2"/>
<evidence type="ECO:0000313" key="1">
    <source>
        <dbReference type="EMBL" id="TFU97622.1"/>
    </source>
</evidence>
<reference evidence="1 2" key="1">
    <citation type="submission" date="2019-03" db="EMBL/GenBank/DDBJ databases">
        <title>Diversity of the mouse oral microbiome.</title>
        <authorList>
            <person name="Joseph S."/>
            <person name="Aduse-Opoku J."/>
            <person name="Curtis M."/>
            <person name="Wade W."/>
            <person name="Hashim A."/>
        </authorList>
    </citation>
    <scope>NUCLEOTIDE SEQUENCE [LARGE SCALE GENOMIC DNA]</scope>
    <source>
        <strain evidence="1 2">WM131</strain>
    </source>
</reference>
<dbReference type="AlphaFoldDB" id="A0A4Y9J9P2"/>
<evidence type="ECO:0000313" key="2">
    <source>
        <dbReference type="Proteomes" id="UP000297253"/>
    </source>
</evidence>
<accession>A0A4Y9J9P2</accession>
<name>A0A4Y9J9P2_9STRE</name>